<sequence>MSSPQSNHLNDLLRQCAELMDLWLKAFRTPDGLIKLRHTPMEVAQFKVLSESLSQVQEELSSLAGLKV</sequence>
<gene>
    <name evidence="1" type="ORF">YH66_12095</name>
</gene>
<dbReference type="Proteomes" id="UP000034037">
    <property type="component" value="Chromosome"/>
</dbReference>
<dbReference type="PATRIC" id="fig|92706.3.peg.2531"/>
<name>A0A0F6Z6A0_9CORY</name>
<organism evidence="1 2">
    <name type="scientific">[Brevibacterium] flavum</name>
    <dbReference type="NCBI Taxonomy" id="92706"/>
    <lineage>
        <taxon>Bacteria</taxon>
        <taxon>Bacillati</taxon>
        <taxon>Actinomycetota</taxon>
        <taxon>Actinomycetes</taxon>
        <taxon>Mycobacteriales</taxon>
        <taxon>Corynebacteriaceae</taxon>
        <taxon>Corynebacterium</taxon>
    </lineage>
</organism>
<keyword evidence="2" id="KW-1185">Reference proteome</keyword>
<protein>
    <submittedName>
        <fullName evidence="1">Uncharacterized protein</fullName>
    </submittedName>
</protein>
<dbReference type="AlphaFoldDB" id="A0A0F6Z6A0"/>
<evidence type="ECO:0000313" key="2">
    <source>
        <dbReference type="Proteomes" id="UP000034037"/>
    </source>
</evidence>
<proteinExistence type="predicted"/>
<dbReference type="HOGENOM" id="CLU_2785753_0_0_11"/>
<dbReference type="EMBL" id="CP011309">
    <property type="protein sequence ID" value="AKF28231.1"/>
    <property type="molecule type" value="Genomic_DNA"/>
</dbReference>
<evidence type="ECO:0000313" key="1">
    <source>
        <dbReference type="EMBL" id="AKF28231.1"/>
    </source>
</evidence>
<reference evidence="1 2" key="1">
    <citation type="submission" date="2015-04" db="EMBL/GenBank/DDBJ databases">
        <title>Complete Genome Sequence of Brevibacterium flavum ATCC 15168.</title>
        <authorList>
            <person name="Ahn J."/>
            <person name="Park G."/>
            <person name="Jeon W."/>
            <person name="Jang Y."/>
            <person name="Jang M."/>
            <person name="Lee H."/>
            <person name="Lee H."/>
        </authorList>
    </citation>
    <scope>NUCLEOTIDE SEQUENCE [LARGE SCALE GENOMIC DNA]</scope>
    <source>
        <strain evidence="1 2">ATCC 15168</strain>
    </source>
</reference>
<accession>A0A0F6Z6A0</accession>